<evidence type="ECO:0000256" key="1">
    <source>
        <dbReference type="SAM" id="MobiDB-lite"/>
    </source>
</evidence>
<dbReference type="Ensembl" id="ENSGGOT00000067415.1">
    <property type="protein sequence ID" value="ENSGGOP00000039507.1"/>
    <property type="gene ID" value="ENSGGOG00000007309.3"/>
</dbReference>
<proteinExistence type="predicted"/>
<organism evidence="2 3">
    <name type="scientific">Gorilla gorilla gorilla</name>
    <name type="common">Western lowland gorilla</name>
    <dbReference type="NCBI Taxonomy" id="9595"/>
    <lineage>
        <taxon>Eukaryota</taxon>
        <taxon>Metazoa</taxon>
        <taxon>Chordata</taxon>
        <taxon>Craniata</taxon>
        <taxon>Vertebrata</taxon>
        <taxon>Euteleostomi</taxon>
        <taxon>Mammalia</taxon>
        <taxon>Eutheria</taxon>
        <taxon>Euarchontoglires</taxon>
        <taxon>Primates</taxon>
        <taxon>Haplorrhini</taxon>
        <taxon>Catarrhini</taxon>
        <taxon>Hominidae</taxon>
        <taxon>Gorilla</taxon>
    </lineage>
</organism>
<dbReference type="GeneTree" id="ENSGT00440000038072"/>
<reference evidence="2" key="3">
    <citation type="submission" date="2025-08" db="UniProtKB">
        <authorList>
            <consortium name="Ensembl"/>
        </authorList>
    </citation>
    <scope>IDENTIFICATION</scope>
</reference>
<gene>
    <name evidence="2" type="primary">LOC101153764</name>
</gene>
<reference evidence="3" key="1">
    <citation type="submission" date="2011-05" db="EMBL/GenBank/DDBJ databases">
        <title>Insights into the evolution of the great apes provided by the gorilla genome.</title>
        <authorList>
            <person name="Scally A."/>
        </authorList>
    </citation>
    <scope>NUCLEOTIDE SEQUENCE [LARGE SCALE GENOMIC DNA]</scope>
</reference>
<dbReference type="CTD" id="284613"/>
<dbReference type="AlphaFoldDB" id="A0A2I2YXP5"/>
<evidence type="ECO:0000313" key="3">
    <source>
        <dbReference type="Proteomes" id="UP000001519"/>
    </source>
</evidence>
<reference evidence="2 3" key="2">
    <citation type="journal article" date="2012" name="Nature">
        <title>Insights into hominid evolution from the gorilla genome sequence.</title>
        <authorList>
            <person name="Scally A."/>
            <person name="Dutheil J.Y."/>
            <person name="Hillier L.W."/>
            <person name="Jordan G.E."/>
            <person name="Goodhead I."/>
            <person name="Herrero J."/>
            <person name="Hobolth A."/>
            <person name="Lappalainen T."/>
            <person name="Mailund T."/>
            <person name="Marques-Bonet T."/>
            <person name="McCarthy S."/>
            <person name="Montgomery S.H."/>
            <person name="Schwalie P.C."/>
            <person name="Tang Y.A."/>
            <person name="Ward M.C."/>
            <person name="Xue Y."/>
            <person name="Yngvadottir B."/>
            <person name="Alkan C."/>
            <person name="Andersen L.N."/>
            <person name="Ayub Q."/>
            <person name="Ball E.V."/>
            <person name="Beal K."/>
            <person name="Bradley B.J."/>
            <person name="Chen Y."/>
            <person name="Clee C.M."/>
            <person name="Fitzgerald S."/>
            <person name="Graves T.A."/>
            <person name="Gu Y."/>
            <person name="Heath P."/>
            <person name="Heger A."/>
            <person name="Karakoc E."/>
            <person name="Kolb-Kokocinski A."/>
            <person name="Laird G.K."/>
            <person name="Lunter G."/>
            <person name="Meader S."/>
            <person name="Mort M."/>
            <person name="Mullikin J.C."/>
            <person name="Munch K."/>
            <person name="O'Connor T.D."/>
            <person name="Phillips A.D."/>
            <person name="Prado-Martinez J."/>
            <person name="Rogers A.S."/>
            <person name="Sajjadian S."/>
            <person name="Schmidt D."/>
            <person name="Shaw K."/>
            <person name="Simpson J.T."/>
            <person name="Stenson P.D."/>
            <person name="Turner D.J."/>
            <person name="Vigilant L."/>
            <person name="Vilella A.J."/>
            <person name="Whitener W."/>
            <person name="Zhu B."/>
            <person name="Cooper D.N."/>
            <person name="de Jong P."/>
            <person name="Dermitzakis E.T."/>
            <person name="Eichler E.E."/>
            <person name="Flicek P."/>
            <person name="Goldman N."/>
            <person name="Mundy N.I."/>
            <person name="Ning Z."/>
            <person name="Odom D.T."/>
            <person name="Ponting C.P."/>
            <person name="Quail M.A."/>
            <person name="Ryder O.A."/>
            <person name="Searle S.M."/>
            <person name="Warren W.C."/>
            <person name="Wilson R.K."/>
            <person name="Schierup M.H."/>
            <person name="Rogers J."/>
            <person name="Tyler-Smith C."/>
            <person name="Durbin R."/>
        </authorList>
    </citation>
    <scope>NUCLEOTIDE SEQUENCE [LARGE SCALE GENOMIC DNA]</scope>
</reference>
<dbReference type="Proteomes" id="UP000001519">
    <property type="component" value="Chromosome 1"/>
</dbReference>
<dbReference type="Bgee" id="ENSGGOG00000007309">
    <property type="expression patterns" value="Expressed in cerebellum and 5 other cell types or tissues"/>
</dbReference>
<accession>A0A2I2YXP5</accession>
<feature type="region of interest" description="Disordered" evidence="1">
    <location>
        <begin position="106"/>
        <end position="133"/>
    </location>
</feature>
<dbReference type="EMBL" id="CABD030005236">
    <property type="status" value="NOT_ANNOTATED_CDS"/>
    <property type="molecule type" value="Genomic_DNA"/>
</dbReference>
<reference evidence="2" key="4">
    <citation type="submission" date="2025-09" db="UniProtKB">
        <authorList>
            <consortium name="Ensembl"/>
        </authorList>
    </citation>
    <scope>IDENTIFICATION</scope>
</reference>
<keyword evidence="3" id="KW-1185">Reference proteome</keyword>
<protein>
    <submittedName>
        <fullName evidence="2">Cytochrome b561 family member D1</fullName>
    </submittedName>
</protein>
<dbReference type="EMBL" id="CABD030005237">
    <property type="status" value="NOT_ANNOTATED_CDS"/>
    <property type="molecule type" value="Genomic_DNA"/>
</dbReference>
<feature type="compositionally biased region" description="Polar residues" evidence="1">
    <location>
        <begin position="106"/>
        <end position="119"/>
    </location>
</feature>
<name>A0A2I2YXP5_GORGO</name>
<evidence type="ECO:0000313" key="2">
    <source>
        <dbReference type="Ensembl" id="ENSGGOP00000039507.1"/>
    </source>
</evidence>
<sequence>MQPLEVGLVPAPAGEPRLTRWLRRGSGILAHLVALGFTIFLTALSRPGTKTGPLMEDRSEGGRARWVMPEIPALWEADAGGSLEVFSPGTLYSWPWRSASAWLKPSYSSHLNTPCSSSAPEKHGSGSTGQGRP</sequence>
<dbReference type="EMBL" id="CABD030005238">
    <property type="status" value="NOT_ANNOTATED_CDS"/>
    <property type="molecule type" value="Genomic_DNA"/>
</dbReference>
<dbReference type="EMBL" id="CABD030005235">
    <property type="status" value="NOT_ANNOTATED_CDS"/>
    <property type="molecule type" value="Genomic_DNA"/>
</dbReference>